<keyword evidence="3 5" id="KW-1133">Transmembrane helix</keyword>
<protein>
    <submittedName>
        <fullName evidence="6">Isoprenylcysteine carboxylmethyltransferase family protein</fullName>
    </submittedName>
</protein>
<keyword evidence="4 5" id="KW-0472">Membrane</keyword>
<evidence type="ECO:0000256" key="1">
    <source>
        <dbReference type="ARBA" id="ARBA00004127"/>
    </source>
</evidence>
<dbReference type="PANTHER" id="PTHR43847">
    <property type="entry name" value="BLL3993 PROTEIN"/>
    <property type="match status" value="1"/>
</dbReference>
<evidence type="ECO:0000256" key="3">
    <source>
        <dbReference type="ARBA" id="ARBA00022989"/>
    </source>
</evidence>
<evidence type="ECO:0000256" key="5">
    <source>
        <dbReference type="SAM" id="Phobius"/>
    </source>
</evidence>
<comment type="caution">
    <text evidence="6">The sequence shown here is derived from an EMBL/GenBank/DDBJ whole genome shotgun (WGS) entry which is preliminary data.</text>
</comment>
<keyword evidence="7" id="KW-1185">Reference proteome</keyword>
<gene>
    <name evidence="6" type="ORF">ITJ86_11300</name>
</gene>
<dbReference type="InterPro" id="IPR052527">
    <property type="entry name" value="Metal_cation-efflux_comp"/>
</dbReference>
<organism evidence="6 7">
    <name type="scientific">Winogradskyella marina</name>
    <dbReference type="NCBI Taxonomy" id="2785530"/>
    <lineage>
        <taxon>Bacteria</taxon>
        <taxon>Pseudomonadati</taxon>
        <taxon>Bacteroidota</taxon>
        <taxon>Flavobacteriia</taxon>
        <taxon>Flavobacteriales</taxon>
        <taxon>Flavobacteriaceae</taxon>
        <taxon>Winogradskyella</taxon>
    </lineage>
</organism>
<feature type="transmembrane region" description="Helical" evidence="5">
    <location>
        <begin position="6"/>
        <end position="24"/>
    </location>
</feature>
<name>A0ABS0EJ40_9FLAO</name>
<proteinExistence type="predicted"/>
<dbReference type="InterPro" id="IPR007318">
    <property type="entry name" value="Phopholipid_MeTrfase"/>
</dbReference>
<feature type="transmembrane region" description="Helical" evidence="5">
    <location>
        <begin position="31"/>
        <end position="50"/>
    </location>
</feature>
<evidence type="ECO:0000313" key="6">
    <source>
        <dbReference type="EMBL" id="MBF8150486.1"/>
    </source>
</evidence>
<dbReference type="Pfam" id="PF04191">
    <property type="entry name" value="PEMT"/>
    <property type="match status" value="1"/>
</dbReference>
<accession>A0ABS0EJ40</accession>
<dbReference type="Proteomes" id="UP000611215">
    <property type="component" value="Unassembled WGS sequence"/>
</dbReference>
<dbReference type="EMBL" id="JADOET010000009">
    <property type="protein sequence ID" value="MBF8150486.1"/>
    <property type="molecule type" value="Genomic_DNA"/>
</dbReference>
<evidence type="ECO:0000256" key="2">
    <source>
        <dbReference type="ARBA" id="ARBA00022692"/>
    </source>
</evidence>
<sequence length="139" mass="15792">MFVIIQVLLFVVYVAPIQIIAIDLSEWLRYLGLIVAVLGFIFGGIALLQINTKLSPFPTPISGAKLLTNGTYAIARHPIYTSILAITLGYAVYEASVFKFIIFLALGFLFYFKSIYEEQLLMNTFPEYSTYKTKTRRFI</sequence>
<dbReference type="Gene3D" id="1.20.120.1630">
    <property type="match status" value="1"/>
</dbReference>
<evidence type="ECO:0000256" key="4">
    <source>
        <dbReference type="ARBA" id="ARBA00023136"/>
    </source>
</evidence>
<feature type="transmembrane region" description="Helical" evidence="5">
    <location>
        <begin position="90"/>
        <end position="112"/>
    </location>
</feature>
<comment type="subcellular location">
    <subcellularLocation>
        <location evidence="1">Endomembrane system</location>
        <topology evidence="1">Multi-pass membrane protein</topology>
    </subcellularLocation>
</comment>
<dbReference type="PANTHER" id="PTHR43847:SF1">
    <property type="entry name" value="BLL3993 PROTEIN"/>
    <property type="match status" value="1"/>
</dbReference>
<keyword evidence="2 5" id="KW-0812">Transmembrane</keyword>
<reference evidence="6 7" key="1">
    <citation type="submission" date="2020-11" db="EMBL/GenBank/DDBJ databases">
        <title>Winogradskyella marina sp. nov., isolated from marine sediment.</title>
        <authorList>
            <person name="Bo J."/>
            <person name="Wang S."/>
            <person name="Song X."/>
            <person name="Du Z."/>
        </authorList>
    </citation>
    <scope>NUCLEOTIDE SEQUENCE [LARGE SCALE GENOMIC DNA]</scope>
    <source>
        <strain evidence="6 7">F6397</strain>
    </source>
</reference>
<evidence type="ECO:0000313" key="7">
    <source>
        <dbReference type="Proteomes" id="UP000611215"/>
    </source>
</evidence>